<evidence type="ECO:0000313" key="2">
    <source>
        <dbReference type="EMBL" id="MBI2679122.1"/>
    </source>
</evidence>
<evidence type="ECO:0000259" key="1">
    <source>
        <dbReference type="Pfam" id="PF03358"/>
    </source>
</evidence>
<feature type="domain" description="NADPH-dependent FMN reductase-like" evidence="1">
    <location>
        <begin position="3"/>
        <end position="147"/>
    </location>
</feature>
<proteinExistence type="predicted"/>
<dbReference type="InterPro" id="IPR029039">
    <property type="entry name" value="Flavoprotein-like_sf"/>
</dbReference>
<dbReference type="InterPro" id="IPR050712">
    <property type="entry name" value="NAD(P)H-dep_reductase"/>
</dbReference>
<dbReference type="EMBL" id="JACPNR010000012">
    <property type="protein sequence ID" value="MBI2679122.1"/>
    <property type="molecule type" value="Genomic_DNA"/>
</dbReference>
<dbReference type="AlphaFoldDB" id="A0A932EQD4"/>
<dbReference type="PANTHER" id="PTHR30543:SF21">
    <property type="entry name" value="NAD(P)H-DEPENDENT FMN REDUCTASE LOT6"/>
    <property type="match status" value="1"/>
</dbReference>
<dbReference type="Proteomes" id="UP000779809">
    <property type="component" value="Unassembled WGS sequence"/>
</dbReference>
<organism evidence="2 3">
    <name type="scientific">Candidatus Korobacter versatilis</name>
    <dbReference type="NCBI Taxonomy" id="658062"/>
    <lineage>
        <taxon>Bacteria</taxon>
        <taxon>Pseudomonadati</taxon>
        <taxon>Acidobacteriota</taxon>
        <taxon>Terriglobia</taxon>
        <taxon>Terriglobales</taxon>
        <taxon>Candidatus Korobacteraceae</taxon>
        <taxon>Candidatus Korobacter</taxon>
    </lineage>
</organism>
<evidence type="ECO:0000313" key="3">
    <source>
        <dbReference type="Proteomes" id="UP000779809"/>
    </source>
</evidence>
<comment type="caution">
    <text evidence="2">The sequence shown here is derived from an EMBL/GenBank/DDBJ whole genome shotgun (WGS) entry which is preliminary data.</text>
</comment>
<dbReference type="Pfam" id="PF03358">
    <property type="entry name" value="FMN_red"/>
    <property type="match status" value="1"/>
</dbReference>
<dbReference type="GO" id="GO:0016491">
    <property type="term" value="F:oxidoreductase activity"/>
    <property type="evidence" value="ECO:0007669"/>
    <property type="project" value="InterPro"/>
</dbReference>
<dbReference type="InterPro" id="IPR005025">
    <property type="entry name" value="FMN_Rdtase-like_dom"/>
</dbReference>
<sequence length="186" mass="20592">MFIPIILGSTRRGRQSAKIARFILDRLGKTPEVETELLDLAEYNLPIMEERLRMRDDPPPRAQEFSDKLQRADAIVIVTPEYNNGYPGVLKNALDYFFPEYKRKPIGIVTVSAGGFGGINCLAQLRLVTLALGAYPIPASFPVSKVNQSFADDGTPQDPGTDKRIAAFFDELLFATRAFTAAKKPA</sequence>
<gene>
    <name evidence="2" type="ORF">HYX28_10105</name>
</gene>
<accession>A0A932EQD4</accession>
<dbReference type="SUPFAM" id="SSF52218">
    <property type="entry name" value="Flavoproteins"/>
    <property type="match status" value="1"/>
</dbReference>
<dbReference type="GO" id="GO:0010181">
    <property type="term" value="F:FMN binding"/>
    <property type="evidence" value="ECO:0007669"/>
    <property type="project" value="TreeGrafter"/>
</dbReference>
<reference evidence="2" key="1">
    <citation type="submission" date="2020-07" db="EMBL/GenBank/DDBJ databases">
        <title>Huge and variable diversity of episymbiotic CPR bacteria and DPANN archaea in groundwater ecosystems.</title>
        <authorList>
            <person name="He C.Y."/>
            <person name="Keren R."/>
            <person name="Whittaker M."/>
            <person name="Farag I.F."/>
            <person name="Doudna J."/>
            <person name="Cate J.H.D."/>
            <person name="Banfield J.F."/>
        </authorList>
    </citation>
    <scope>NUCLEOTIDE SEQUENCE</scope>
    <source>
        <strain evidence="2">NC_groundwater_580_Pr5_B-0.1um_64_19</strain>
    </source>
</reference>
<dbReference type="PANTHER" id="PTHR30543">
    <property type="entry name" value="CHROMATE REDUCTASE"/>
    <property type="match status" value="1"/>
</dbReference>
<dbReference type="GO" id="GO:0005829">
    <property type="term" value="C:cytosol"/>
    <property type="evidence" value="ECO:0007669"/>
    <property type="project" value="TreeGrafter"/>
</dbReference>
<name>A0A932EQD4_9BACT</name>
<protein>
    <submittedName>
        <fullName evidence="2">NAD(P)H-dependent oxidoreductase</fullName>
    </submittedName>
</protein>
<dbReference type="Gene3D" id="3.40.50.360">
    <property type="match status" value="1"/>
</dbReference>